<dbReference type="EMBL" id="BKCJ011286214">
    <property type="protein sequence ID" value="GFD15406.1"/>
    <property type="molecule type" value="Genomic_DNA"/>
</dbReference>
<accession>A0A699U213</accession>
<reference evidence="2" key="1">
    <citation type="journal article" date="2019" name="Sci. Rep.">
        <title>Draft genome of Tanacetum cinerariifolium, the natural source of mosquito coil.</title>
        <authorList>
            <person name="Yamashiro T."/>
            <person name="Shiraishi A."/>
            <person name="Satake H."/>
            <person name="Nakayama K."/>
        </authorList>
    </citation>
    <scope>NUCLEOTIDE SEQUENCE</scope>
</reference>
<gene>
    <name evidence="2" type="ORF">Tci_887375</name>
</gene>
<name>A0A699U213_TANCI</name>
<dbReference type="AlphaFoldDB" id="A0A699U213"/>
<organism evidence="2">
    <name type="scientific">Tanacetum cinerariifolium</name>
    <name type="common">Dalmatian daisy</name>
    <name type="synonym">Chrysanthemum cinerariifolium</name>
    <dbReference type="NCBI Taxonomy" id="118510"/>
    <lineage>
        <taxon>Eukaryota</taxon>
        <taxon>Viridiplantae</taxon>
        <taxon>Streptophyta</taxon>
        <taxon>Embryophyta</taxon>
        <taxon>Tracheophyta</taxon>
        <taxon>Spermatophyta</taxon>
        <taxon>Magnoliopsida</taxon>
        <taxon>eudicotyledons</taxon>
        <taxon>Gunneridae</taxon>
        <taxon>Pentapetalae</taxon>
        <taxon>asterids</taxon>
        <taxon>campanulids</taxon>
        <taxon>Asterales</taxon>
        <taxon>Asteraceae</taxon>
        <taxon>Asteroideae</taxon>
        <taxon>Anthemideae</taxon>
        <taxon>Anthemidinae</taxon>
        <taxon>Tanacetum</taxon>
    </lineage>
</organism>
<feature type="region of interest" description="Disordered" evidence="1">
    <location>
        <begin position="41"/>
        <end position="62"/>
    </location>
</feature>
<proteinExistence type="predicted"/>
<evidence type="ECO:0000256" key="1">
    <source>
        <dbReference type="SAM" id="MobiDB-lite"/>
    </source>
</evidence>
<sequence>GEAATCSGCSSAGSISSFAGMNSGYIGSGINFGEVGGGASRGNGGDGIRGSGDDNGESGDGGRVGMAISLAILVSEGSDIGV</sequence>
<protein>
    <submittedName>
        <fullName evidence="2">Uncharacterized protein</fullName>
    </submittedName>
</protein>
<evidence type="ECO:0000313" key="2">
    <source>
        <dbReference type="EMBL" id="GFD15406.1"/>
    </source>
</evidence>
<feature type="non-terminal residue" evidence="2">
    <location>
        <position position="1"/>
    </location>
</feature>
<comment type="caution">
    <text evidence="2">The sequence shown here is derived from an EMBL/GenBank/DDBJ whole genome shotgun (WGS) entry which is preliminary data.</text>
</comment>
<feature type="compositionally biased region" description="Gly residues" evidence="1">
    <location>
        <begin position="41"/>
        <end position="50"/>
    </location>
</feature>